<dbReference type="PANTHER" id="PTHR42866:SF2">
    <property type="entry name" value="3-DEOXY-MANNO-OCTULOSONATE CYTIDYLYLTRANSFERASE, MITOCHONDRIAL"/>
    <property type="match status" value="1"/>
</dbReference>
<name>A0ABR4YK33_9BACT</name>
<comment type="function">
    <text evidence="4">Activates KDO (a required 8-carbon sugar) for incorporation into bacterial lipopolysaccharide in Gram-negative bacteria.</text>
</comment>
<keyword evidence="1 4" id="KW-0808">Transferase</keyword>
<keyword evidence="6" id="KW-1185">Reference proteome</keyword>
<evidence type="ECO:0000256" key="3">
    <source>
        <dbReference type="ARBA" id="ARBA00022985"/>
    </source>
</evidence>
<dbReference type="HAMAP" id="MF_00057">
    <property type="entry name" value="KdsB"/>
    <property type="match status" value="1"/>
</dbReference>
<dbReference type="Proteomes" id="UP000030889">
    <property type="component" value="Unassembled WGS sequence"/>
</dbReference>
<dbReference type="NCBIfam" id="TIGR00466">
    <property type="entry name" value="kdsB"/>
    <property type="match status" value="1"/>
</dbReference>
<dbReference type="EC" id="2.7.7.38" evidence="4"/>
<dbReference type="CDD" id="cd02517">
    <property type="entry name" value="CMP-KDO-Synthetase"/>
    <property type="match status" value="1"/>
</dbReference>
<dbReference type="RefSeq" id="WP_035473133.1">
    <property type="nucleotide sequence ID" value="NZ_JRGF01000006.1"/>
</dbReference>
<comment type="subcellular location">
    <subcellularLocation>
        <location evidence="4">Cytoplasm</location>
    </subcellularLocation>
</comment>
<proteinExistence type="inferred from homology"/>
<dbReference type="GO" id="GO:0016779">
    <property type="term" value="F:nucleotidyltransferase activity"/>
    <property type="evidence" value="ECO:0007669"/>
    <property type="project" value="UniProtKB-KW"/>
</dbReference>
<gene>
    <name evidence="4" type="primary">kdsB</name>
    <name evidence="5" type="ORF">LG35_05660</name>
</gene>
<dbReference type="NCBIfam" id="NF003950">
    <property type="entry name" value="PRK05450.1-3"/>
    <property type="match status" value="1"/>
</dbReference>
<comment type="similarity">
    <text evidence="4">Belongs to the KdsB family.</text>
</comment>
<reference evidence="5 6" key="1">
    <citation type="submission" date="2014-09" db="EMBL/GenBank/DDBJ databases">
        <title>Alistipes sp. 627, sp. nov., a novel member of the family Rikenellaceae isolated from human faeces.</title>
        <authorList>
            <person name="Shkoporov A.N."/>
            <person name="Chaplin A.V."/>
            <person name="Motuzova O.V."/>
            <person name="Kafarskaia L.I."/>
            <person name="Khokhlova E.V."/>
            <person name="Efimov B.A."/>
        </authorList>
    </citation>
    <scope>NUCLEOTIDE SEQUENCE [LARGE SCALE GENOMIC DNA]</scope>
    <source>
        <strain evidence="5 6">627</strain>
    </source>
</reference>
<evidence type="ECO:0000256" key="1">
    <source>
        <dbReference type="ARBA" id="ARBA00022679"/>
    </source>
</evidence>
<evidence type="ECO:0000256" key="4">
    <source>
        <dbReference type="HAMAP-Rule" id="MF_00057"/>
    </source>
</evidence>
<dbReference type="NCBIfam" id="NF003952">
    <property type="entry name" value="PRK05450.1-5"/>
    <property type="match status" value="1"/>
</dbReference>
<dbReference type="NCBIfam" id="NF009905">
    <property type="entry name" value="PRK13368.1"/>
    <property type="match status" value="1"/>
</dbReference>
<dbReference type="EMBL" id="JRGF01000006">
    <property type="protein sequence ID" value="KHE42046.1"/>
    <property type="molecule type" value="Genomic_DNA"/>
</dbReference>
<dbReference type="InterPro" id="IPR004528">
    <property type="entry name" value="KdsB"/>
</dbReference>
<evidence type="ECO:0000313" key="5">
    <source>
        <dbReference type="EMBL" id="KHE42046.1"/>
    </source>
</evidence>
<organism evidence="5 6">
    <name type="scientific">Alistipes inops</name>
    <dbReference type="NCBI Taxonomy" id="1501391"/>
    <lineage>
        <taxon>Bacteria</taxon>
        <taxon>Pseudomonadati</taxon>
        <taxon>Bacteroidota</taxon>
        <taxon>Bacteroidia</taxon>
        <taxon>Bacteroidales</taxon>
        <taxon>Rikenellaceae</taxon>
        <taxon>Alistipes</taxon>
    </lineage>
</organism>
<dbReference type="Pfam" id="PF02348">
    <property type="entry name" value="CTP_transf_3"/>
    <property type="match status" value="1"/>
</dbReference>
<evidence type="ECO:0000313" key="6">
    <source>
        <dbReference type="Proteomes" id="UP000030889"/>
    </source>
</evidence>
<sequence length="249" mass="27899">MKFIAIIPARYASTRFPGKPLADIQGKPMIQHVYERTSQVFEHCCVATDDTRIAEAVDRFGGCAVMTSPDHRSGTDRCAEALDKYSKTTGTAFDAVINVQGDEPFISTEHLTSLRDALDVPGAEIATLAYPMKPGDDIFNPNTPKITLSRDGYALYFSRSVIPYIRGAEQSEWSSRHTYLKHIGIYGYRSDILHEITRLPQGMLEKAESLEQLRWLENGYRIKVGLVSSETIGIDTPEDLARLLKKMHD</sequence>
<dbReference type="Gene3D" id="3.90.550.10">
    <property type="entry name" value="Spore Coat Polysaccharide Biosynthesis Protein SpsA, Chain A"/>
    <property type="match status" value="1"/>
</dbReference>
<dbReference type="SUPFAM" id="SSF53448">
    <property type="entry name" value="Nucleotide-diphospho-sugar transferases"/>
    <property type="match status" value="1"/>
</dbReference>
<keyword evidence="4" id="KW-0963">Cytoplasm</keyword>
<dbReference type="InterPro" id="IPR029044">
    <property type="entry name" value="Nucleotide-diphossugar_trans"/>
</dbReference>
<comment type="caution">
    <text evidence="5">The sequence shown here is derived from an EMBL/GenBank/DDBJ whole genome shotgun (WGS) entry which is preliminary data.</text>
</comment>
<comment type="pathway">
    <text evidence="4">Nucleotide-sugar biosynthesis; CMP-3-deoxy-D-manno-octulosonate biosynthesis; CMP-3-deoxy-D-manno-octulosonate from 3-deoxy-D-manno-octulosonate and CTP: step 1/1.</text>
</comment>
<comment type="catalytic activity">
    <reaction evidence="4">
        <text>3-deoxy-alpha-D-manno-oct-2-ulosonate + CTP = CMP-3-deoxy-beta-D-manno-octulosonate + diphosphate</text>
        <dbReference type="Rhea" id="RHEA:23448"/>
        <dbReference type="ChEBI" id="CHEBI:33019"/>
        <dbReference type="ChEBI" id="CHEBI:37563"/>
        <dbReference type="ChEBI" id="CHEBI:85986"/>
        <dbReference type="ChEBI" id="CHEBI:85987"/>
        <dbReference type="EC" id="2.7.7.38"/>
    </reaction>
</comment>
<keyword evidence="2 4" id="KW-0548">Nucleotidyltransferase</keyword>
<accession>A0ABR4YK33</accession>
<dbReference type="PANTHER" id="PTHR42866">
    <property type="entry name" value="3-DEOXY-MANNO-OCTULOSONATE CYTIDYLYLTRANSFERASE"/>
    <property type="match status" value="1"/>
</dbReference>
<evidence type="ECO:0000256" key="2">
    <source>
        <dbReference type="ARBA" id="ARBA00022695"/>
    </source>
</evidence>
<protein>
    <recommendedName>
        <fullName evidence="4">3-deoxy-manno-octulosonate cytidylyltransferase</fullName>
        <ecNumber evidence="4">2.7.7.38</ecNumber>
    </recommendedName>
    <alternativeName>
        <fullName evidence="4">CMP-2-keto-3-deoxyoctulosonic acid synthase</fullName>
        <shortName evidence="4">CKS</shortName>
        <shortName evidence="4">CMP-KDO synthase</shortName>
    </alternativeName>
</protein>
<keyword evidence="3 4" id="KW-0448">Lipopolysaccharide biosynthesis</keyword>
<dbReference type="InterPro" id="IPR003329">
    <property type="entry name" value="Cytidylyl_trans"/>
</dbReference>